<evidence type="ECO:0000313" key="3">
    <source>
        <dbReference type="Proteomes" id="UP000470470"/>
    </source>
</evidence>
<keyword evidence="3" id="KW-1185">Reference proteome</keyword>
<dbReference type="PANTHER" id="PTHR43252:SF6">
    <property type="entry name" value="NEGATIVE TRANSCRIPTION REGULATOR PADR"/>
    <property type="match status" value="1"/>
</dbReference>
<dbReference type="RefSeq" id="WP_152727487.1">
    <property type="nucleotide sequence ID" value="NZ_JAABOZ010000001.1"/>
</dbReference>
<evidence type="ECO:0000259" key="1">
    <source>
        <dbReference type="Pfam" id="PF03551"/>
    </source>
</evidence>
<dbReference type="AlphaFoldDB" id="A0A7K3WIA1"/>
<dbReference type="InterPro" id="IPR005149">
    <property type="entry name" value="Tscrpt_reg_PadR_N"/>
</dbReference>
<reference evidence="2 3" key="1">
    <citation type="submission" date="2020-02" db="EMBL/GenBank/DDBJ databases">
        <title>The whole genome sequence of CPCC 205119.</title>
        <authorList>
            <person name="Jiang Z."/>
        </authorList>
    </citation>
    <scope>NUCLEOTIDE SEQUENCE [LARGE SCALE GENOMIC DNA]</scope>
    <source>
        <strain evidence="2 3">CPCC 205119</strain>
    </source>
</reference>
<comment type="caution">
    <text evidence="2">The sequence shown here is derived from an EMBL/GenBank/DDBJ whole genome shotgun (WGS) entry which is preliminary data.</text>
</comment>
<sequence>MSLTELHLALLAGAPRHGYDIKQEHDAWFPDSRPLPFGQVYATLARLQRDGLAEVVETRVDGGPERTVYALTAEGEQRLRTWLAEPAPPTGTGAEEIVRKTIAALHTGIDVQGYVARQRTAHLRRMRELGQVPAGAGPAERLVREHLVAHLDADLRWLDLATDLLRTPSPRPTPERTSS</sequence>
<gene>
    <name evidence="2" type="ORF">G1H19_19815</name>
</gene>
<dbReference type="Pfam" id="PF03551">
    <property type="entry name" value="PadR"/>
    <property type="match status" value="1"/>
</dbReference>
<protein>
    <submittedName>
        <fullName evidence="2">PadR family transcriptional regulator</fullName>
    </submittedName>
</protein>
<dbReference type="Proteomes" id="UP000470470">
    <property type="component" value="Unassembled WGS sequence"/>
</dbReference>
<dbReference type="SUPFAM" id="SSF46785">
    <property type="entry name" value="Winged helix' DNA-binding domain"/>
    <property type="match status" value="1"/>
</dbReference>
<dbReference type="Gene3D" id="1.10.10.10">
    <property type="entry name" value="Winged helix-like DNA-binding domain superfamily/Winged helix DNA-binding domain"/>
    <property type="match status" value="1"/>
</dbReference>
<dbReference type="PANTHER" id="PTHR43252">
    <property type="entry name" value="TRANSCRIPTIONAL REGULATOR YQJI"/>
    <property type="match status" value="1"/>
</dbReference>
<organism evidence="2 3">
    <name type="scientific">Goekera deserti</name>
    <dbReference type="NCBI Taxonomy" id="2497753"/>
    <lineage>
        <taxon>Bacteria</taxon>
        <taxon>Bacillati</taxon>
        <taxon>Actinomycetota</taxon>
        <taxon>Actinomycetes</taxon>
        <taxon>Geodermatophilales</taxon>
        <taxon>Geodermatophilaceae</taxon>
        <taxon>Goekera</taxon>
    </lineage>
</organism>
<dbReference type="EMBL" id="JAAGWK010000031">
    <property type="protein sequence ID" value="NEL56225.1"/>
    <property type="molecule type" value="Genomic_DNA"/>
</dbReference>
<proteinExistence type="predicted"/>
<dbReference type="InterPro" id="IPR036390">
    <property type="entry name" value="WH_DNA-bd_sf"/>
</dbReference>
<feature type="domain" description="Transcription regulator PadR N-terminal" evidence="1">
    <location>
        <begin position="8"/>
        <end position="80"/>
    </location>
</feature>
<evidence type="ECO:0000313" key="2">
    <source>
        <dbReference type="EMBL" id="NEL56225.1"/>
    </source>
</evidence>
<name>A0A7K3WIA1_9ACTN</name>
<dbReference type="InterPro" id="IPR036388">
    <property type="entry name" value="WH-like_DNA-bd_sf"/>
</dbReference>
<accession>A0A7K3WIA1</accession>